<comment type="caution">
    <text evidence="2">The sequence shown here is derived from an EMBL/GenBank/DDBJ whole genome shotgun (WGS) entry which is preliminary data.</text>
</comment>
<dbReference type="EMBL" id="RPEM01000005">
    <property type="protein sequence ID" value="TGD43533.1"/>
    <property type="molecule type" value="Genomic_DNA"/>
</dbReference>
<reference evidence="2 3" key="1">
    <citation type="submission" date="2018-11" db="EMBL/GenBank/DDBJ databases">
        <title>Tabrizicola sp. isolated from sediment of alpine lake.</title>
        <authorList>
            <person name="Liu Z."/>
        </authorList>
    </citation>
    <scope>NUCLEOTIDE SEQUENCE [LARGE SCALE GENOMIC DNA]</scope>
    <source>
        <strain evidence="2 3">DRYC-M-16</strain>
    </source>
</reference>
<keyword evidence="1" id="KW-0472">Membrane</keyword>
<evidence type="ECO:0008006" key="4">
    <source>
        <dbReference type="Google" id="ProtNLM"/>
    </source>
</evidence>
<evidence type="ECO:0000313" key="3">
    <source>
        <dbReference type="Proteomes" id="UP000297741"/>
    </source>
</evidence>
<dbReference type="Proteomes" id="UP000297741">
    <property type="component" value="Unassembled WGS sequence"/>
</dbReference>
<accession>A0ABY2KNF0</accession>
<organism evidence="2 3">
    <name type="scientific">Pseudotabrizicola sediminis</name>
    <dbReference type="NCBI Taxonomy" id="2486418"/>
    <lineage>
        <taxon>Bacteria</taxon>
        <taxon>Pseudomonadati</taxon>
        <taxon>Pseudomonadota</taxon>
        <taxon>Alphaproteobacteria</taxon>
        <taxon>Rhodobacterales</taxon>
        <taxon>Paracoccaceae</taxon>
        <taxon>Pseudotabrizicola</taxon>
    </lineage>
</organism>
<proteinExistence type="predicted"/>
<gene>
    <name evidence="2" type="ORF">EEB11_09020</name>
</gene>
<keyword evidence="3" id="KW-1185">Reference proteome</keyword>
<dbReference type="RefSeq" id="WP_135430438.1">
    <property type="nucleotide sequence ID" value="NZ_RPEM01000005.1"/>
</dbReference>
<feature type="transmembrane region" description="Helical" evidence="1">
    <location>
        <begin position="23"/>
        <end position="44"/>
    </location>
</feature>
<evidence type="ECO:0000256" key="1">
    <source>
        <dbReference type="SAM" id="Phobius"/>
    </source>
</evidence>
<protein>
    <recommendedName>
        <fullName evidence="4">DUF304 domain-containing protein</fullName>
    </recommendedName>
</protein>
<evidence type="ECO:0000313" key="2">
    <source>
        <dbReference type="EMBL" id="TGD43533.1"/>
    </source>
</evidence>
<name>A0ABY2KNF0_9RHOB</name>
<sequence length="137" mass="14827">MTAPVLNEGETLLATFTPDRLTYWRAHLIMAVVLGAAVGLWLLWQGNPYPVMGPIGAALAIAARAAYVASEALTDLWYLTSHRLIGPRGLTVPRVQIKTARPFFGSVQVTTTTGDKHLIKYLASPADDAARLTEGLR</sequence>
<keyword evidence="1" id="KW-0812">Transmembrane</keyword>
<keyword evidence="1" id="KW-1133">Transmembrane helix</keyword>